<organism evidence="2 3">
    <name type="scientific">Ganoderma sinense ZZ0214-1</name>
    <dbReference type="NCBI Taxonomy" id="1077348"/>
    <lineage>
        <taxon>Eukaryota</taxon>
        <taxon>Fungi</taxon>
        <taxon>Dikarya</taxon>
        <taxon>Basidiomycota</taxon>
        <taxon>Agaricomycotina</taxon>
        <taxon>Agaricomycetes</taxon>
        <taxon>Polyporales</taxon>
        <taxon>Polyporaceae</taxon>
        <taxon>Ganoderma</taxon>
    </lineage>
</organism>
<proteinExistence type="predicted"/>
<feature type="region of interest" description="Disordered" evidence="1">
    <location>
        <begin position="1"/>
        <end position="24"/>
    </location>
</feature>
<evidence type="ECO:0000313" key="2">
    <source>
        <dbReference type="EMBL" id="PIL35843.1"/>
    </source>
</evidence>
<evidence type="ECO:0000256" key="1">
    <source>
        <dbReference type="SAM" id="MobiDB-lite"/>
    </source>
</evidence>
<gene>
    <name evidence="2" type="ORF">GSI_01503</name>
</gene>
<evidence type="ECO:0000313" key="3">
    <source>
        <dbReference type="Proteomes" id="UP000230002"/>
    </source>
</evidence>
<keyword evidence="3" id="KW-1185">Reference proteome</keyword>
<name>A0A2G8SQ52_9APHY</name>
<accession>A0A2G8SQ52</accession>
<reference evidence="2 3" key="1">
    <citation type="journal article" date="2015" name="Sci. Rep.">
        <title>Chromosome-level genome map provides insights into diverse defense mechanisms in the medicinal fungus Ganoderma sinense.</title>
        <authorList>
            <person name="Zhu Y."/>
            <person name="Xu J."/>
            <person name="Sun C."/>
            <person name="Zhou S."/>
            <person name="Xu H."/>
            <person name="Nelson D.R."/>
            <person name="Qian J."/>
            <person name="Song J."/>
            <person name="Luo H."/>
            <person name="Xiang L."/>
            <person name="Li Y."/>
            <person name="Xu Z."/>
            <person name="Ji A."/>
            <person name="Wang L."/>
            <person name="Lu S."/>
            <person name="Hayward A."/>
            <person name="Sun W."/>
            <person name="Li X."/>
            <person name="Schwartz D.C."/>
            <person name="Wang Y."/>
            <person name="Chen S."/>
        </authorList>
    </citation>
    <scope>NUCLEOTIDE SEQUENCE [LARGE SCALE GENOMIC DNA]</scope>
    <source>
        <strain evidence="2 3">ZZ0214-1</strain>
    </source>
</reference>
<sequence length="123" mass="14005">MRSPTPIPESDRLANAHQDWPELVETRSEAQAKTYEFRRARMVEDTEGAEDTEGINVEAACRRCASGLMTTVNTRFRRQVYLPSEMPAELPNDAQHVQHRVGNRFPAPPPNVTNEMLEDAVWL</sequence>
<comment type="caution">
    <text evidence="2">The sequence shown here is derived from an EMBL/GenBank/DDBJ whole genome shotgun (WGS) entry which is preliminary data.</text>
</comment>
<dbReference type="EMBL" id="AYKW01000002">
    <property type="protein sequence ID" value="PIL35843.1"/>
    <property type="molecule type" value="Genomic_DNA"/>
</dbReference>
<protein>
    <submittedName>
        <fullName evidence="2">Uncharacterized protein</fullName>
    </submittedName>
</protein>
<dbReference type="Proteomes" id="UP000230002">
    <property type="component" value="Unassembled WGS sequence"/>
</dbReference>
<dbReference type="AlphaFoldDB" id="A0A2G8SQ52"/>